<dbReference type="SUPFAM" id="SSF53155">
    <property type="entry name" value="Methylated DNA-protein cysteine methyltransferase domain"/>
    <property type="match status" value="1"/>
</dbReference>
<dbReference type="InterPro" id="IPR036388">
    <property type="entry name" value="WH-like_DNA-bd_sf"/>
</dbReference>
<dbReference type="Proteomes" id="UP000285636">
    <property type="component" value="Unassembled WGS sequence"/>
</dbReference>
<dbReference type="Gene3D" id="3.30.160.70">
    <property type="entry name" value="Methylated DNA-protein cysteine methyltransferase domain"/>
    <property type="match status" value="1"/>
</dbReference>
<evidence type="ECO:0000256" key="8">
    <source>
        <dbReference type="HAMAP-Rule" id="MF_00772"/>
    </source>
</evidence>
<dbReference type="GO" id="GO:0003908">
    <property type="term" value="F:methylated-DNA-[protein]-cysteine S-methyltransferase activity"/>
    <property type="evidence" value="ECO:0007669"/>
    <property type="project" value="UniProtKB-UniRule"/>
</dbReference>
<feature type="domain" description="Methylated-DNA-[protein]-cysteine S-methyltransferase DNA binding" evidence="9">
    <location>
        <begin position="79"/>
        <end position="158"/>
    </location>
</feature>
<dbReference type="SUPFAM" id="SSF46767">
    <property type="entry name" value="Methylated DNA-protein cysteine methyltransferase, C-terminal domain"/>
    <property type="match status" value="1"/>
</dbReference>
<evidence type="ECO:0000259" key="10">
    <source>
        <dbReference type="Pfam" id="PF02870"/>
    </source>
</evidence>
<dbReference type="NCBIfam" id="TIGR00589">
    <property type="entry name" value="ogt"/>
    <property type="match status" value="1"/>
</dbReference>
<dbReference type="CDD" id="cd06445">
    <property type="entry name" value="ATase"/>
    <property type="match status" value="1"/>
</dbReference>
<evidence type="ECO:0000313" key="12">
    <source>
        <dbReference type="Proteomes" id="UP000285636"/>
    </source>
</evidence>
<evidence type="ECO:0000256" key="5">
    <source>
        <dbReference type="ARBA" id="ARBA00022763"/>
    </source>
</evidence>
<dbReference type="Gene3D" id="1.10.10.10">
    <property type="entry name" value="Winged helix-like DNA-binding domain superfamily/Winged helix DNA-binding domain"/>
    <property type="match status" value="1"/>
</dbReference>
<dbReference type="HAMAP" id="MF_00772">
    <property type="entry name" value="OGT"/>
    <property type="match status" value="1"/>
</dbReference>
<evidence type="ECO:0000256" key="6">
    <source>
        <dbReference type="ARBA" id="ARBA00023204"/>
    </source>
</evidence>
<keyword evidence="3 8" id="KW-0489">Methyltransferase</keyword>
<dbReference type="InterPro" id="IPR036217">
    <property type="entry name" value="MethylDNA_cys_MeTrfase_DNAb"/>
</dbReference>
<dbReference type="AlphaFoldDB" id="A0A423IHE8"/>
<comment type="miscellaneous">
    <text evidence="8">This enzyme catalyzes only one turnover and therefore is not strictly catalytic. According to one definition, an enzyme is a biocatalyst that acts repeatedly and over many reaction cycles.</text>
</comment>
<evidence type="ECO:0000256" key="4">
    <source>
        <dbReference type="ARBA" id="ARBA00022679"/>
    </source>
</evidence>
<evidence type="ECO:0000256" key="2">
    <source>
        <dbReference type="ARBA" id="ARBA00008711"/>
    </source>
</evidence>
<dbReference type="EMBL" id="MOBK01000001">
    <property type="protein sequence ID" value="RON24861.1"/>
    <property type="molecule type" value="Genomic_DNA"/>
</dbReference>
<dbReference type="GO" id="GO:0005737">
    <property type="term" value="C:cytoplasm"/>
    <property type="evidence" value="ECO:0007669"/>
    <property type="project" value="UniProtKB-SubCell"/>
</dbReference>
<comment type="caution">
    <text evidence="11">The sequence shown here is derived from an EMBL/GenBank/DDBJ whole genome shotgun (WGS) entry which is preliminary data.</text>
</comment>
<reference evidence="11 12" key="1">
    <citation type="submission" date="2016-10" db="EMBL/GenBank/DDBJ databases">
        <title>Comparative genome analysis of multiple Pseudomonas spp. focuses on biocontrol and plant growth promoting traits.</title>
        <authorList>
            <person name="Tao X.-Y."/>
            <person name="Taylor C.G."/>
        </authorList>
    </citation>
    <scope>NUCLEOTIDE SEQUENCE [LARGE SCALE GENOMIC DNA]</scope>
    <source>
        <strain evidence="11 12">38D7</strain>
    </source>
</reference>
<accession>A0A423IHE8</accession>
<keyword evidence="6 8" id="KW-0234">DNA repair</keyword>
<dbReference type="PANTHER" id="PTHR10815">
    <property type="entry name" value="METHYLATED-DNA--PROTEIN-CYSTEINE METHYLTRANSFERASE"/>
    <property type="match status" value="1"/>
</dbReference>
<gene>
    <name evidence="11" type="ORF">BK660_04110</name>
</gene>
<sequence>MTYTFTTLASPVGELKLVAKEARLAAILWENDKPNRVRLGPMYEAPDNPILMRAVQQLQEYFAGTRNRFDLELDFAGTDFQKKVWQALLTIPFGETRSYSQIAEQIGNPSAVRAVGAANGKNPISIVAPCHRVIGASGKLTGFAGGLEAKERLLTLEGCEWSGASRTGDLF</sequence>
<evidence type="ECO:0000313" key="11">
    <source>
        <dbReference type="EMBL" id="RON24861.1"/>
    </source>
</evidence>
<organism evidence="11 12">
    <name type="scientific">Pseudomonas brassicacearum</name>
    <dbReference type="NCBI Taxonomy" id="930166"/>
    <lineage>
        <taxon>Bacteria</taxon>
        <taxon>Pseudomonadati</taxon>
        <taxon>Pseudomonadota</taxon>
        <taxon>Gammaproteobacteria</taxon>
        <taxon>Pseudomonadales</taxon>
        <taxon>Pseudomonadaceae</taxon>
        <taxon>Pseudomonas</taxon>
    </lineage>
</organism>
<dbReference type="FunFam" id="1.10.10.10:FF:000214">
    <property type="entry name" value="Methylated-DNA--protein-cysteine methyltransferase"/>
    <property type="match status" value="1"/>
</dbReference>
<feature type="active site" description="Nucleophile; methyl group acceptor" evidence="8">
    <location>
        <position position="130"/>
    </location>
</feature>
<comment type="subcellular location">
    <subcellularLocation>
        <location evidence="8">Cytoplasm</location>
    </subcellularLocation>
</comment>
<dbReference type="GO" id="GO:0006307">
    <property type="term" value="P:DNA alkylation repair"/>
    <property type="evidence" value="ECO:0007669"/>
    <property type="project" value="UniProtKB-UniRule"/>
</dbReference>
<dbReference type="PANTHER" id="PTHR10815:SF5">
    <property type="entry name" value="METHYLATED-DNA--PROTEIN-CYSTEINE METHYLTRANSFERASE"/>
    <property type="match status" value="1"/>
</dbReference>
<dbReference type="GO" id="GO:0032259">
    <property type="term" value="P:methylation"/>
    <property type="evidence" value="ECO:0007669"/>
    <property type="project" value="UniProtKB-KW"/>
</dbReference>
<keyword evidence="5 8" id="KW-0227">DNA damage</keyword>
<protein>
    <recommendedName>
        <fullName evidence="8">Methylated-DNA--protein-cysteine methyltransferase</fullName>
        <ecNumber evidence="8">2.1.1.63</ecNumber>
    </recommendedName>
    <alternativeName>
        <fullName evidence="8">6-O-methylguanine-DNA methyltransferase</fullName>
        <shortName evidence="8">MGMT</shortName>
    </alternativeName>
    <alternativeName>
        <fullName evidence="8">O-6-methylguanine-DNA-alkyltransferase</fullName>
    </alternativeName>
</protein>
<dbReference type="Pfam" id="PF01035">
    <property type="entry name" value="DNA_binding_1"/>
    <property type="match status" value="1"/>
</dbReference>
<keyword evidence="4 8" id="KW-0808">Transferase</keyword>
<dbReference type="InterPro" id="IPR036631">
    <property type="entry name" value="MGMT_N_sf"/>
</dbReference>
<proteinExistence type="inferred from homology"/>
<comment type="catalytic activity">
    <reaction evidence="7 8">
        <text>a 6-O-methyl-2'-deoxyguanosine in DNA + L-cysteinyl-[protein] = S-methyl-L-cysteinyl-[protein] + a 2'-deoxyguanosine in DNA</text>
        <dbReference type="Rhea" id="RHEA:24000"/>
        <dbReference type="Rhea" id="RHEA-COMP:10131"/>
        <dbReference type="Rhea" id="RHEA-COMP:10132"/>
        <dbReference type="Rhea" id="RHEA-COMP:11367"/>
        <dbReference type="Rhea" id="RHEA-COMP:11368"/>
        <dbReference type="ChEBI" id="CHEBI:29950"/>
        <dbReference type="ChEBI" id="CHEBI:82612"/>
        <dbReference type="ChEBI" id="CHEBI:85445"/>
        <dbReference type="ChEBI" id="CHEBI:85448"/>
        <dbReference type="EC" id="2.1.1.63"/>
    </reaction>
</comment>
<dbReference type="EC" id="2.1.1.63" evidence="8"/>
<dbReference type="Pfam" id="PF02870">
    <property type="entry name" value="Methyltransf_1N"/>
    <property type="match status" value="1"/>
</dbReference>
<comment type="catalytic activity">
    <reaction evidence="1 8">
        <text>a 4-O-methyl-thymidine in DNA + L-cysteinyl-[protein] = a thymidine in DNA + S-methyl-L-cysteinyl-[protein]</text>
        <dbReference type="Rhea" id="RHEA:53428"/>
        <dbReference type="Rhea" id="RHEA-COMP:10131"/>
        <dbReference type="Rhea" id="RHEA-COMP:10132"/>
        <dbReference type="Rhea" id="RHEA-COMP:13555"/>
        <dbReference type="Rhea" id="RHEA-COMP:13556"/>
        <dbReference type="ChEBI" id="CHEBI:29950"/>
        <dbReference type="ChEBI" id="CHEBI:82612"/>
        <dbReference type="ChEBI" id="CHEBI:137386"/>
        <dbReference type="ChEBI" id="CHEBI:137387"/>
        <dbReference type="EC" id="2.1.1.63"/>
    </reaction>
</comment>
<evidence type="ECO:0000256" key="1">
    <source>
        <dbReference type="ARBA" id="ARBA00001286"/>
    </source>
</evidence>
<comment type="similarity">
    <text evidence="2 8">Belongs to the MGMT family.</text>
</comment>
<dbReference type="InterPro" id="IPR014048">
    <property type="entry name" value="MethylDNA_cys_MeTrfase_DNA-bd"/>
</dbReference>
<dbReference type="RefSeq" id="WP_123432230.1">
    <property type="nucleotide sequence ID" value="NZ_MOBK01000001.1"/>
</dbReference>
<keyword evidence="8" id="KW-0963">Cytoplasm</keyword>
<name>A0A423IHE8_9PSED</name>
<evidence type="ECO:0000259" key="9">
    <source>
        <dbReference type="Pfam" id="PF01035"/>
    </source>
</evidence>
<evidence type="ECO:0000256" key="7">
    <source>
        <dbReference type="ARBA" id="ARBA00049348"/>
    </source>
</evidence>
<feature type="domain" description="Methylguanine DNA methyltransferase ribonuclease-like" evidence="10">
    <location>
        <begin position="6"/>
        <end position="75"/>
    </location>
</feature>
<dbReference type="InterPro" id="IPR023546">
    <property type="entry name" value="MGMT"/>
</dbReference>
<comment type="function">
    <text evidence="8">Involved in the cellular defense against the biological effects of O6-methylguanine (O6-MeG) and O4-methylthymine (O4-MeT) in DNA. Repairs the methylated nucleobase in DNA by stoichiometrically transferring the methyl group to a cysteine residue in the enzyme. This is a suicide reaction: the enzyme is irreversibly inactivated.</text>
</comment>
<evidence type="ECO:0000256" key="3">
    <source>
        <dbReference type="ARBA" id="ARBA00022603"/>
    </source>
</evidence>
<dbReference type="InterPro" id="IPR008332">
    <property type="entry name" value="MethylG_MeTrfase_N"/>
</dbReference>